<protein>
    <recommendedName>
        <fullName evidence="1">Serine hydrolase domain-containing protein</fullName>
    </recommendedName>
</protein>
<sequence>MFEPPYFEWYQANKDFTEVQGVEEAVEFIEKTIEEKDPIDGFLAFSQGAILGCALIGLQEKDLRLFDTPRIRLVVVLGGACSKILRLKPAYYDPIRCPSLHIIGEQDKTKKKAETLLRHFVEPILIRHAGGRIVPVLDPVAVQSFRSFLTKQLDSRGVRQ</sequence>
<dbReference type="Gene3D" id="3.40.50.1820">
    <property type="entry name" value="alpha/beta hydrolase"/>
    <property type="match status" value="1"/>
</dbReference>
<accession>A0A8T0I980</accession>
<dbReference type="SUPFAM" id="SSF53474">
    <property type="entry name" value="alpha/beta-Hydrolases"/>
    <property type="match status" value="1"/>
</dbReference>
<evidence type="ECO:0000313" key="2">
    <source>
        <dbReference type="EMBL" id="KAG0579942.1"/>
    </source>
</evidence>
<dbReference type="AlphaFoldDB" id="A0A8T0I980"/>
<dbReference type="PANTHER" id="PTHR22778">
    <property type="entry name" value="OVARIAN CANCER GENE-2 PROTEIN-RELATED"/>
    <property type="match status" value="1"/>
</dbReference>
<feature type="domain" description="Serine hydrolase" evidence="1">
    <location>
        <begin position="3"/>
        <end position="139"/>
    </location>
</feature>
<organism evidence="2 3">
    <name type="scientific">Ceratodon purpureus</name>
    <name type="common">Fire moss</name>
    <name type="synonym">Dicranum purpureum</name>
    <dbReference type="NCBI Taxonomy" id="3225"/>
    <lineage>
        <taxon>Eukaryota</taxon>
        <taxon>Viridiplantae</taxon>
        <taxon>Streptophyta</taxon>
        <taxon>Embryophyta</taxon>
        <taxon>Bryophyta</taxon>
        <taxon>Bryophytina</taxon>
        <taxon>Bryopsida</taxon>
        <taxon>Dicranidae</taxon>
        <taxon>Pseudoditrichales</taxon>
        <taxon>Ditrichaceae</taxon>
        <taxon>Ceratodon</taxon>
    </lineage>
</organism>
<dbReference type="EMBL" id="CM026424">
    <property type="protein sequence ID" value="KAG0579942.1"/>
    <property type="molecule type" value="Genomic_DNA"/>
</dbReference>
<comment type="caution">
    <text evidence="2">The sequence shown here is derived from an EMBL/GenBank/DDBJ whole genome shotgun (WGS) entry which is preliminary data.</text>
</comment>
<dbReference type="Pfam" id="PF03959">
    <property type="entry name" value="FSH1"/>
    <property type="match status" value="1"/>
</dbReference>
<evidence type="ECO:0000313" key="3">
    <source>
        <dbReference type="Proteomes" id="UP000822688"/>
    </source>
</evidence>
<keyword evidence="3" id="KW-1185">Reference proteome</keyword>
<dbReference type="InterPro" id="IPR005645">
    <property type="entry name" value="FSH-like_dom"/>
</dbReference>
<dbReference type="InterPro" id="IPR029058">
    <property type="entry name" value="AB_hydrolase_fold"/>
</dbReference>
<reference evidence="2" key="1">
    <citation type="submission" date="2020-06" db="EMBL/GenBank/DDBJ databases">
        <title>WGS assembly of Ceratodon purpureus strain R40.</title>
        <authorList>
            <person name="Carey S.B."/>
            <person name="Jenkins J."/>
            <person name="Shu S."/>
            <person name="Lovell J.T."/>
            <person name="Sreedasyam A."/>
            <person name="Maumus F."/>
            <person name="Tiley G.P."/>
            <person name="Fernandez-Pozo N."/>
            <person name="Barry K."/>
            <person name="Chen C."/>
            <person name="Wang M."/>
            <person name="Lipzen A."/>
            <person name="Daum C."/>
            <person name="Saski C.A."/>
            <person name="Payton A.C."/>
            <person name="Mcbreen J.C."/>
            <person name="Conrad R.E."/>
            <person name="Kollar L.M."/>
            <person name="Olsson S."/>
            <person name="Huttunen S."/>
            <person name="Landis J.B."/>
            <person name="Wickett N.J."/>
            <person name="Johnson M.G."/>
            <person name="Rensing S.A."/>
            <person name="Grimwood J."/>
            <person name="Schmutz J."/>
            <person name="Mcdaniel S.F."/>
        </authorList>
    </citation>
    <scope>NUCLEOTIDE SEQUENCE</scope>
    <source>
        <strain evidence="2">R40</strain>
    </source>
</reference>
<gene>
    <name evidence="2" type="ORF">KC19_4G136600</name>
</gene>
<evidence type="ECO:0000259" key="1">
    <source>
        <dbReference type="Pfam" id="PF03959"/>
    </source>
</evidence>
<dbReference type="PANTHER" id="PTHR22778:SF51">
    <property type="entry name" value="DIHYDROFOLATE REDUCTASE"/>
    <property type="match status" value="1"/>
</dbReference>
<dbReference type="Proteomes" id="UP000822688">
    <property type="component" value="Chromosome 4"/>
</dbReference>
<name>A0A8T0I980_CERPU</name>
<proteinExistence type="predicted"/>